<dbReference type="CDD" id="cd01544">
    <property type="entry name" value="PBP1_GalR"/>
    <property type="match status" value="1"/>
</dbReference>
<dbReference type="RefSeq" id="WP_067632879.1">
    <property type="nucleotide sequence ID" value="NZ_CP013213.1"/>
</dbReference>
<keyword evidence="1" id="KW-0805">Transcription regulation</keyword>
<dbReference type="SMART" id="SM00354">
    <property type="entry name" value="HTH_LACI"/>
    <property type="match status" value="1"/>
</dbReference>
<dbReference type="InterPro" id="IPR010982">
    <property type="entry name" value="Lambda_DNA-bd_dom_sf"/>
</dbReference>
<dbReference type="SUPFAM" id="SSF53822">
    <property type="entry name" value="Periplasmic binding protein-like I"/>
    <property type="match status" value="1"/>
</dbReference>
<sequence length="329" mass="37695">MVKIKDIAKRANVSSATVSRILRNDPLLSVRDETREDVKRIADEMGYIKRNKKPDQLCEIGVMQWISRFEEEVDPYYYELRKAIESVLTRKGYKVHLYYKEDMHSVLENYNLGGLACVGKFSIKQAEILKEHVKSIVFVDSNPDGDRFCSVVFDFEKATEKALDYLRSLGHAHIGFIGGREYIGPDKEEYVDKREKTFIEYMSREPGVNMNPDDIYIKDFTAKTGYHSMLEALQKESVPTAFFCESDTIAMGALRAIGEQNKNISIVGFNDIKTAQYFNPPLTTIRLDMRAMSEAAVISLMHSMNNPETINYKISLSTKLIERDSAFKI</sequence>
<dbReference type="CDD" id="cd01392">
    <property type="entry name" value="HTH_LacI"/>
    <property type="match status" value="1"/>
</dbReference>
<dbReference type="InterPro" id="IPR028082">
    <property type="entry name" value="Peripla_BP_I"/>
</dbReference>
<dbReference type="PANTHER" id="PTHR30146">
    <property type="entry name" value="LACI-RELATED TRANSCRIPTIONAL REPRESSOR"/>
    <property type="match status" value="1"/>
</dbReference>
<evidence type="ECO:0000259" key="4">
    <source>
        <dbReference type="PROSITE" id="PS50932"/>
    </source>
</evidence>
<feature type="domain" description="HTH lacI-type" evidence="4">
    <location>
        <begin position="2"/>
        <end position="48"/>
    </location>
</feature>
<evidence type="ECO:0000313" key="6">
    <source>
        <dbReference type="Proteomes" id="UP000063781"/>
    </source>
</evidence>
<dbReference type="STRING" id="1514105.AOC36_07220"/>
<keyword evidence="3" id="KW-0804">Transcription</keyword>
<dbReference type="InterPro" id="IPR000843">
    <property type="entry name" value="HTH_LacI"/>
</dbReference>
<proteinExistence type="predicted"/>
<organism evidence="5 6">
    <name type="scientific">Erysipelothrix larvae</name>
    <dbReference type="NCBI Taxonomy" id="1514105"/>
    <lineage>
        <taxon>Bacteria</taxon>
        <taxon>Bacillati</taxon>
        <taxon>Bacillota</taxon>
        <taxon>Erysipelotrichia</taxon>
        <taxon>Erysipelotrichales</taxon>
        <taxon>Erysipelotrichaceae</taxon>
        <taxon>Erysipelothrix</taxon>
    </lineage>
</organism>
<dbReference type="InterPro" id="IPR046335">
    <property type="entry name" value="LacI/GalR-like_sensor"/>
</dbReference>
<evidence type="ECO:0000256" key="1">
    <source>
        <dbReference type="ARBA" id="ARBA00023015"/>
    </source>
</evidence>
<dbReference type="PROSITE" id="PS50932">
    <property type="entry name" value="HTH_LACI_2"/>
    <property type="match status" value="1"/>
</dbReference>
<accession>A0A0X8H0S9</accession>
<dbReference type="PROSITE" id="PS00356">
    <property type="entry name" value="HTH_LACI_1"/>
    <property type="match status" value="1"/>
</dbReference>
<dbReference type="GO" id="GO:0003700">
    <property type="term" value="F:DNA-binding transcription factor activity"/>
    <property type="evidence" value="ECO:0007669"/>
    <property type="project" value="TreeGrafter"/>
</dbReference>
<dbReference type="Gene3D" id="1.10.260.40">
    <property type="entry name" value="lambda repressor-like DNA-binding domains"/>
    <property type="match status" value="1"/>
</dbReference>
<dbReference type="EMBL" id="CP013213">
    <property type="protein sequence ID" value="AMC93779.1"/>
    <property type="molecule type" value="Genomic_DNA"/>
</dbReference>
<evidence type="ECO:0000256" key="2">
    <source>
        <dbReference type="ARBA" id="ARBA00023125"/>
    </source>
</evidence>
<evidence type="ECO:0000313" key="5">
    <source>
        <dbReference type="EMBL" id="AMC93779.1"/>
    </source>
</evidence>
<dbReference type="PANTHER" id="PTHR30146:SF149">
    <property type="entry name" value="HTH-TYPE TRANSCRIPTIONAL REGULATOR EBGR"/>
    <property type="match status" value="1"/>
</dbReference>
<gene>
    <name evidence="5" type="ORF">AOC36_07220</name>
</gene>
<dbReference type="Proteomes" id="UP000063781">
    <property type="component" value="Chromosome"/>
</dbReference>
<keyword evidence="6" id="KW-1185">Reference proteome</keyword>
<dbReference type="SUPFAM" id="SSF47413">
    <property type="entry name" value="lambda repressor-like DNA-binding domains"/>
    <property type="match status" value="1"/>
</dbReference>
<dbReference type="Gene3D" id="3.40.50.2300">
    <property type="match status" value="2"/>
</dbReference>
<dbReference type="OrthoDB" id="43195at2"/>
<dbReference type="KEGG" id="erl:AOC36_07220"/>
<reference evidence="5 6" key="1">
    <citation type="submission" date="2015-10" db="EMBL/GenBank/DDBJ databases">
        <title>Erysipelothrix larvae sp. LV19 isolated from the larval gut of the rhinoceros beetle, Trypoxylus dichotomus.</title>
        <authorList>
            <person name="Lim S."/>
            <person name="Kim B.-C."/>
        </authorList>
    </citation>
    <scope>NUCLEOTIDE SEQUENCE [LARGE SCALE GENOMIC DNA]</scope>
    <source>
        <strain evidence="5 6">LV19</strain>
    </source>
</reference>
<dbReference type="Pfam" id="PF00356">
    <property type="entry name" value="LacI"/>
    <property type="match status" value="1"/>
</dbReference>
<name>A0A0X8H0S9_9FIRM</name>
<dbReference type="Pfam" id="PF13377">
    <property type="entry name" value="Peripla_BP_3"/>
    <property type="match status" value="1"/>
</dbReference>
<dbReference type="AlphaFoldDB" id="A0A0X8H0S9"/>
<dbReference type="GO" id="GO:0000976">
    <property type="term" value="F:transcription cis-regulatory region binding"/>
    <property type="evidence" value="ECO:0007669"/>
    <property type="project" value="TreeGrafter"/>
</dbReference>
<keyword evidence="2" id="KW-0238">DNA-binding</keyword>
<protein>
    <recommendedName>
        <fullName evidence="4">HTH lacI-type domain-containing protein</fullName>
    </recommendedName>
</protein>
<evidence type="ECO:0000256" key="3">
    <source>
        <dbReference type="ARBA" id="ARBA00023163"/>
    </source>
</evidence>